<sequence length="628" mass="69840">MTTTENKLDFYQPENVNTGTGDQYNQTFNNFAPNEPRRQWFIAADEIRRRARTFIVPPGYPTNPFARSRTIVLVGTSEAGTRTAAFMVLTDKGTDHLDTLRVVDDRTDENGRALDPDELHDGERFLLDLCDSGDDRVAALRSELEAYQAVAAAKGATLVVIVHPDQVRHLPDSLAAVRVDIGRPDGTAVLRTHLAVEGIELPAELPRVHRLAHCLKSDSVGHIAELARYAVKARDLEPWKTVTDWLREAVAARLDRAAQAQKLFSGEQHAAQRALLVAAAFLPGAPVDTLVWAESALHNMIKVSPAEPHVLGGTHLAERMAAAHLRVAGHRTVEFTDVALDTALRGHFWTYFPTLRQEMVVWVRDVAISSHLSDQAAAGLADRFAEAQLSSGPAVPLWNLARWWAREGSRPELARRVMAAGLRDARWSMEFRRFVYLRSLESDRDAELARVLIDMCTQEIAPNQPTQAMVRLHHFARHTDAAVAAAAHKALIDLVLAQGYVLWLLDRLSTKEMDSVNRAILLALDLRSDQVGHRTRRDLSVLWQRMFADSTRVVEPGVLWEWIGKDPGLVVSACAGRVALLNELYVLARDRVRGTADPVEHKEAIARATTLQRLIDQAMHGTESRGRG</sequence>
<evidence type="ECO:0000313" key="1">
    <source>
        <dbReference type="EMBL" id="GLW95618.1"/>
    </source>
</evidence>
<organism evidence="1 2">
    <name type="scientific">Actinokineospora globicatena</name>
    <dbReference type="NCBI Taxonomy" id="103729"/>
    <lineage>
        <taxon>Bacteria</taxon>
        <taxon>Bacillati</taxon>
        <taxon>Actinomycetota</taxon>
        <taxon>Actinomycetes</taxon>
        <taxon>Pseudonocardiales</taxon>
        <taxon>Pseudonocardiaceae</taxon>
        <taxon>Actinokineospora</taxon>
    </lineage>
</organism>
<protein>
    <submittedName>
        <fullName evidence="1">Uncharacterized protein</fullName>
    </submittedName>
</protein>
<evidence type="ECO:0000313" key="2">
    <source>
        <dbReference type="Proteomes" id="UP001165042"/>
    </source>
</evidence>
<dbReference type="EMBL" id="BSSD01000015">
    <property type="protein sequence ID" value="GLW95618.1"/>
    <property type="molecule type" value="Genomic_DNA"/>
</dbReference>
<dbReference type="RefSeq" id="WP_285613366.1">
    <property type="nucleotide sequence ID" value="NZ_BSSD01000015.1"/>
</dbReference>
<keyword evidence="2" id="KW-1185">Reference proteome</keyword>
<dbReference type="Proteomes" id="UP001165042">
    <property type="component" value="Unassembled WGS sequence"/>
</dbReference>
<comment type="caution">
    <text evidence="1">The sequence shown here is derived from an EMBL/GenBank/DDBJ whole genome shotgun (WGS) entry which is preliminary data.</text>
</comment>
<gene>
    <name evidence="1" type="ORF">Aglo03_64340</name>
</gene>
<accession>A0A9W6QS88</accession>
<reference evidence="1" key="1">
    <citation type="submission" date="2023-02" db="EMBL/GenBank/DDBJ databases">
        <title>Actinokineospora globicatena NBRC 15670.</title>
        <authorList>
            <person name="Ichikawa N."/>
            <person name="Sato H."/>
            <person name="Tonouchi N."/>
        </authorList>
    </citation>
    <scope>NUCLEOTIDE SEQUENCE</scope>
    <source>
        <strain evidence="1">NBRC 15670</strain>
    </source>
</reference>
<proteinExistence type="predicted"/>
<dbReference type="AlphaFoldDB" id="A0A9W6QS88"/>
<name>A0A9W6QS88_9PSEU</name>